<keyword evidence="2" id="KW-0479">Metal-binding</keyword>
<keyword evidence="2" id="KW-0863">Zinc-finger</keyword>
<dbReference type="InterPro" id="IPR043502">
    <property type="entry name" value="DNA/RNA_pol_sf"/>
</dbReference>
<feature type="region of interest" description="Disordered" evidence="3">
    <location>
        <begin position="602"/>
        <end position="647"/>
    </location>
</feature>
<feature type="domain" description="CCHC-type" evidence="4">
    <location>
        <begin position="245"/>
        <end position="260"/>
    </location>
</feature>
<evidence type="ECO:0000256" key="1">
    <source>
        <dbReference type="ARBA" id="ARBA00022750"/>
    </source>
</evidence>
<keyword evidence="1" id="KW-0064">Aspartyl protease</keyword>
<dbReference type="GO" id="GO:0003676">
    <property type="term" value="F:nucleic acid binding"/>
    <property type="evidence" value="ECO:0007669"/>
    <property type="project" value="InterPro"/>
</dbReference>
<feature type="compositionally biased region" description="Gly residues" evidence="3">
    <location>
        <begin position="298"/>
        <end position="321"/>
    </location>
</feature>
<name>A0AAD8RYT6_LOLMU</name>
<feature type="region of interest" description="Disordered" evidence="3">
    <location>
        <begin position="262"/>
        <end position="354"/>
    </location>
</feature>
<dbReference type="InterPro" id="IPR013103">
    <property type="entry name" value="RVT_2"/>
</dbReference>
<keyword evidence="2" id="KW-0862">Zinc</keyword>
<dbReference type="PANTHER" id="PTHR47481">
    <property type="match status" value="1"/>
</dbReference>
<dbReference type="PANTHER" id="PTHR47481:SF14">
    <property type="entry name" value="RETROTRANSPOSON COPIA-LIKE N-TERMINAL DOMAIN-CONTAINING PROTEIN"/>
    <property type="match status" value="1"/>
</dbReference>
<evidence type="ECO:0000256" key="3">
    <source>
        <dbReference type="SAM" id="MobiDB-lite"/>
    </source>
</evidence>
<dbReference type="GO" id="GO:0004190">
    <property type="term" value="F:aspartic-type endopeptidase activity"/>
    <property type="evidence" value="ECO:0007669"/>
    <property type="project" value="UniProtKB-KW"/>
</dbReference>
<dbReference type="EMBL" id="JAUUTY010000004">
    <property type="protein sequence ID" value="KAK1642010.1"/>
    <property type="molecule type" value="Genomic_DNA"/>
</dbReference>
<protein>
    <recommendedName>
        <fullName evidence="4">CCHC-type domain-containing protein</fullName>
    </recommendedName>
</protein>
<feature type="compositionally biased region" description="Polar residues" evidence="3">
    <location>
        <begin position="628"/>
        <end position="647"/>
    </location>
</feature>
<gene>
    <name evidence="5" type="ORF">QYE76_059815</name>
</gene>
<accession>A0AAD8RYT6</accession>
<feature type="compositionally biased region" description="Low complexity" evidence="3">
    <location>
        <begin position="543"/>
        <end position="562"/>
    </location>
</feature>
<feature type="compositionally biased region" description="Gly residues" evidence="3">
    <location>
        <begin position="267"/>
        <end position="289"/>
    </location>
</feature>
<sequence>MEEDLLEGEQSFHTIIGQKLELPANEIKLEGVANYLRWSRRALLILNSKGLDERVSGEAAEPADKTSPEWKQWNAINSLIVAWLLNSLVSNIAASVEALTKASEVWDTLSNLYSGKGNIMLIAEIEDKVHDLQQGNKTVMAYVAELQHLWGDLDHVDPLELAHGECVSAAASWIERRRVMKFLKGLNQDFEGRRAALLHQTTTPSLKEAIAAMSREEVRLNMTKGSDSVPHPTFYTNERQEMRDCYTCGQKGHLKHQCTSFATSSRGRGGYTHGRGSYRGRGDGRGSGQPYGQHHGRGGGQHYGRGSGQPYGYQYGRGGGQQHAISPKAHMAAASESTTSTSQGQSKEEGQNEATFGNFAHYVYKDEGNIDRVSIATHNANSDWILDSGASKHVTGNISEFDSYTQYPSTHRGTIQTADGTAQSIKGEGSVQCTPNIKLSSVLHVPAFPVNLLSLSALIDQQDYRIIVDRYMCLIQERESSKKIGTATRHRGLWHIDRDKMGHDASSVLAAIVGGKEKPFYDGESDLSGLFQGLDHLGDAQEGEQQQGADQEQQDGDQQQHQQFPIVAEIPAIPGTPTPPRPVPPQRWLQNPLVYSRRQVQREQVDALEEQQDQGQGEQPIGPENQGSTSVDSAEENQSQTESNNSLDLPIAIRKGIRNVGPPKRLSYDDYDIGNYISYEALSPTFRAFVASLQTVSVPKDWKAARLDPRWCNAMMEELEALKKNKTWELTDLPKGKNTVGCKWIYSVKQNAEGKVERYKARLVARGYSQTYGIDYDETFAPVAKMSTVRILISCAANFGWPLHQLDVKNAFLHGDLQEEVYMEMPPGFVRPETKGKEERVPPCSLLPQVRPSPLSTASIWTSILVTEASGHHQLTETSESCMVQQSPSPPCFVDLLEEEIAEHLHAVSAEIFSWKKESTIHN</sequence>
<dbReference type="SUPFAM" id="SSF56672">
    <property type="entry name" value="DNA/RNA polymerases"/>
    <property type="match status" value="1"/>
</dbReference>
<keyword evidence="1" id="KW-0645">Protease</keyword>
<evidence type="ECO:0000256" key="2">
    <source>
        <dbReference type="PROSITE-ProRule" id="PRU00047"/>
    </source>
</evidence>
<dbReference type="AlphaFoldDB" id="A0AAD8RYT6"/>
<dbReference type="Pfam" id="PF22936">
    <property type="entry name" value="Pol_BBD"/>
    <property type="match status" value="1"/>
</dbReference>
<keyword evidence="1" id="KW-0378">Hydrolase</keyword>
<dbReference type="Pfam" id="PF14223">
    <property type="entry name" value="Retrotran_gag_2"/>
    <property type="match status" value="1"/>
</dbReference>
<dbReference type="Proteomes" id="UP001231189">
    <property type="component" value="Unassembled WGS sequence"/>
</dbReference>
<feature type="compositionally biased region" description="Low complexity" evidence="3">
    <location>
        <begin position="613"/>
        <end position="627"/>
    </location>
</feature>
<dbReference type="GO" id="GO:0008270">
    <property type="term" value="F:zinc ion binding"/>
    <property type="evidence" value="ECO:0007669"/>
    <property type="project" value="UniProtKB-KW"/>
</dbReference>
<comment type="caution">
    <text evidence="5">The sequence shown here is derived from an EMBL/GenBank/DDBJ whole genome shotgun (WGS) entry which is preliminary data.</text>
</comment>
<dbReference type="SMART" id="SM00343">
    <property type="entry name" value="ZnF_C2HC"/>
    <property type="match status" value="1"/>
</dbReference>
<evidence type="ECO:0000313" key="6">
    <source>
        <dbReference type="Proteomes" id="UP001231189"/>
    </source>
</evidence>
<proteinExistence type="predicted"/>
<feature type="region of interest" description="Disordered" evidence="3">
    <location>
        <begin position="542"/>
        <end position="562"/>
    </location>
</feature>
<dbReference type="InterPro" id="IPR054722">
    <property type="entry name" value="PolX-like_BBD"/>
</dbReference>
<dbReference type="Pfam" id="PF00098">
    <property type="entry name" value="zf-CCHC"/>
    <property type="match status" value="1"/>
</dbReference>
<evidence type="ECO:0000313" key="5">
    <source>
        <dbReference type="EMBL" id="KAK1642010.1"/>
    </source>
</evidence>
<organism evidence="5 6">
    <name type="scientific">Lolium multiflorum</name>
    <name type="common">Italian ryegrass</name>
    <name type="synonym">Lolium perenne subsp. multiflorum</name>
    <dbReference type="NCBI Taxonomy" id="4521"/>
    <lineage>
        <taxon>Eukaryota</taxon>
        <taxon>Viridiplantae</taxon>
        <taxon>Streptophyta</taxon>
        <taxon>Embryophyta</taxon>
        <taxon>Tracheophyta</taxon>
        <taxon>Spermatophyta</taxon>
        <taxon>Magnoliopsida</taxon>
        <taxon>Liliopsida</taxon>
        <taxon>Poales</taxon>
        <taxon>Poaceae</taxon>
        <taxon>BOP clade</taxon>
        <taxon>Pooideae</taxon>
        <taxon>Poodae</taxon>
        <taxon>Poeae</taxon>
        <taxon>Poeae Chloroplast Group 2 (Poeae type)</taxon>
        <taxon>Loliodinae</taxon>
        <taxon>Loliinae</taxon>
        <taxon>Lolium</taxon>
    </lineage>
</organism>
<dbReference type="PROSITE" id="PS50158">
    <property type="entry name" value="ZF_CCHC"/>
    <property type="match status" value="1"/>
</dbReference>
<dbReference type="InterPro" id="IPR001878">
    <property type="entry name" value="Znf_CCHC"/>
</dbReference>
<evidence type="ECO:0000259" key="4">
    <source>
        <dbReference type="PROSITE" id="PS50158"/>
    </source>
</evidence>
<reference evidence="5" key="1">
    <citation type="submission" date="2023-07" db="EMBL/GenBank/DDBJ databases">
        <title>A chromosome-level genome assembly of Lolium multiflorum.</title>
        <authorList>
            <person name="Chen Y."/>
            <person name="Copetti D."/>
            <person name="Kolliker R."/>
            <person name="Studer B."/>
        </authorList>
    </citation>
    <scope>NUCLEOTIDE SEQUENCE</scope>
    <source>
        <strain evidence="5">02402/16</strain>
        <tissue evidence="5">Leaf</tissue>
    </source>
</reference>
<feature type="compositionally biased region" description="Low complexity" evidence="3">
    <location>
        <begin position="332"/>
        <end position="342"/>
    </location>
</feature>
<keyword evidence="6" id="KW-1185">Reference proteome</keyword>
<dbReference type="Pfam" id="PF07727">
    <property type="entry name" value="RVT_2"/>
    <property type="match status" value="1"/>
</dbReference>